<comment type="caution">
    <text evidence="1">The sequence shown here is derived from an EMBL/GenBank/DDBJ whole genome shotgun (WGS) entry which is preliminary data.</text>
</comment>
<dbReference type="Proteomes" id="UP001310022">
    <property type="component" value="Unassembled WGS sequence"/>
</dbReference>
<dbReference type="Gene3D" id="3.40.50.150">
    <property type="entry name" value="Vaccinia Virus protein VP39"/>
    <property type="match status" value="1"/>
</dbReference>
<sequence>MKNFNLTKVLLKLKNQAKLSPVERRKLYRMFCGYYFGLKHNALDKVKSIQLFDFKFHFLDKKDIVNQLARIFSTDDYWVELDHPEPVIVDLRAGEGLKVLFFKWLYPDARIYAFERDFRLFQLLRRNIETNDLQGVIAKHGLVLDYDGMEVFEEVSDRVPAFRLAGVVGLEEIDLMNFPLDEYSDRLLKNLDREHILSRIDHLLLDLPKEGLPQQQINHFFDTLSNVGWRLAQFPVQRSVALIDDIDFFTYPLQEALRENFLKKWWGKSLIKLR</sequence>
<dbReference type="EMBL" id="BQKE01000003">
    <property type="protein sequence ID" value="GJM63487.1"/>
    <property type="molecule type" value="Genomic_DNA"/>
</dbReference>
<keyword evidence="2" id="KW-1185">Reference proteome</keyword>
<protein>
    <recommendedName>
        <fullName evidence="3">Methyltransferase FkbM domain-containing protein</fullName>
    </recommendedName>
</protein>
<reference evidence="1 2" key="1">
    <citation type="submission" date="2021-12" db="EMBL/GenBank/DDBJ databases">
        <title>Genome sequencing of bacteria with rrn-lacking chromosome and rrn-plasmid.</title>
        <authorList>
            <person name="Anda M."/>
            <person name="Iwasaki W."/>
        </authorList>
    </citation>
    <scope>NUCLEOTIDE SEQUENCE [LARGE SCALE GENOMIC DNA]</scope>
    <source>
        <strain evidence="1 2">NBRC 15940</strain>
    </source>
</reference>
<name>A0AAN4W1R9_9BACT</name>
<gene>
    <name evidence="1" type="ORF">PEDI_40390</name>
</gene>
<proteinExistence type="predicted"/>
<evidence type="ECO:0000313" key="1">
    <source>
        <dbReference type="EMBL" id="GJM63487.1"/>
    </source>
</evidence>
<evidence type="ECO:0000313" key="2">
    <source>
        <dbReference type="Proteomes" id="UP001310022"/>
    </source>
</evidence>
<accession>A0AAN4W1R9</accession>
<dbReference type="InterPro" id="IPR029063">
    <property type="entry name" value="SAM-dependent_MTases_sf"/>
</dbReference>
<evidence type="ECO:0008006" key="3">
    <source>
        <dbReference type="Google" id="ProtNLM"/>
    </source>
</evidence>
<organism evidence="1 2">
    <name type="scientific">Persicobacter diffluens</name>
    <dbReference type="NCBI Taxonomy" id="981"/>
    <lineage>
        <taxon>Bacteria</taxon>
        <taxon>Pseudomonadati</taxon>
        <taxon>Bacteroidota</taxon>
        <taxon>Cytophagia</taxon>
        <taxon>Cytophagales</taxon>
        <taxon>Persicobacteraceae</taxon>
        <taxon>Persicobacter</taxon>
    </lineage>
</organism>
<dbReference type="SUPFAM" id="SSF53335">
    <property type="entry name" value="S-adenosyl-L-methionine-dependent methyltransferases"/>
    <property type="match status" value="1"/>
</dbReference>
<dbReference type="AlphaFoldDB" id="A0AAN4W1R9"/>